<dbReference type="Proteomes" id="UP000005326">
    <property type="component" value="Unassembled WGS sequence"/>
</dbReference>
<dbReference type="EMBL" id="ABCA03000055">
    <property type="protein sequence ID" value="EDR99623.1"/>
    <property type="molecule type" value="Genomic_DNA"/>
</dbReference>
<organism evidence="2 3">
    <name type="scientific">[Eubacterium] siraeum DSM 15702</name>
    <dbReference type="NCBI Taxonomy" id="428128"/>
    <lineage>
        <taxon>Bacteria</taxon>
        <taxon>Bacillati</taxon>
        <taxon>Bacillota</taxon>
        <taxon>Clostridia</taxon>
        <taxon>Eubacteriales</taxon>
        <taxon>Oscillospiraceae</taxon>
        <taxon>Oscillospiraceae incertae sedis</taxon>
    </lineage>
</organism>
<keyword evidence="1" id="KW-0175">Coiled coil</keyword>
<feature type="coiled-coil region" evidence="1">
    <location>
        <begin position="301"/>
        <end position="339"/>
    </location>
</feature>
<reference evidence="2" key="2">
    <citation type="submission" date="2014-06" db="EMBL/GenBank/DDBJ databases">
        <title>Draft genome sequence of Eubacterium siraeum (DSM 15702).</title>
        <authorList>
            <person name="Sudarsanam P."/>
            <person name="Ley R."/>
            <person name="Guruge J."/>
            <person name="Turnbaugh P.J."/>
            <person name="Mahowald M."/>
            <person name="Liep D."/>
            <person name="Gordon J."/>
        </authorList>
    </citation>
    <scope>NUCLEOTIDE SEQUENCE</scope>
    <source>
        <strain evidence="2">DSM 15702</strain>
    </source>
</reference>
<gene>
    <name evidence="2" type="ORF">EUBSIR_02692</name>
</gene>
<dbReference type="AlphaFoldDB" id="B0MS55"/>
<protein>
    <submittedName>
        <fullName evidence="2">Uncharacterized protein</fullName>
    </submittedName>
</protein>
<reference evidence="2" key="1">
    <citation type="submission" date="2007-10" db="EMBL/GenBank/DDBJ databases">
        <authorList>
            <person name="Fulton L."/>
            <person name="Clifton S."/>
            <person name="Fulton B."/>
            <person name="Xu J."/>
            <person name="Minx P."/>
            <person name="Pepin K.H."/>
            <person name="Johnson M."/>
            <person name="Thiruvilangam P."/>
            <person name="Bhonagiri V."/>
            <person name="Nash W.E."/>
            <person name="Mardis E.R."/>
            <person name="Wilson R.K."/>
        </authorList>
    </citation>
    <scope>NUCLEOTIDE SEQUENCE [LARGE SCALE GENOMIC DNA]</scope>
    <source>
        <strain evidence="2">DSM 15702</strain>
    </source>
</reference>
<evidence type="ECO:0000313" key="2">
    <source>
        <dbReference type="EMBL" id="EDR99623.1"/>
    </source>
</evidence>
<comment type="caution">
    <text evidence="2">The sequence shown here is derived from an EMBL/GenBank/DDBJ whole genome shotgun (WGS) entry which is preliminary data.</text>
</comment>
<proteinExistence type="predicted"/>
<evidence type="ECO:0000313" key="3">
    <source>
        <dbReference type="Proteomes" id="UP000005326"/>
    </source>
</evidence>
<name>B0MS55_9FIRM</name>
<evidence type="ECO:0000256" key="1">
    <source>
        <dbReference type="SAM" id="Coils"/>
    </source>
</evidence>
<sequence>MLRVRPISEKATLKNEEGAYGAVGLYHTKTNMLIYSTRFRVIPAFDKKCFVDRIIEWNKKGSNPIEDIETDSFSFIAGDDNNFLEVTDLEEENVIAARIHIDNNGGMWNTDVVFNYAESVLSVYVNRTVSEDTHNPSAYAFAPLIVTQIIDNGYADKSMGIPISNKAICIDDRETVLSAISSSDRFSLPMVYLSSRSELNADRLAAKLSGLALVVSDHNDCIADKYPEPIYVFYPHRNMAPTAFDNYPFHRDIQCCVENYLNSREYRKLETWDGIQNERTDINNRNLFRKYSSVSSDNEILGEMYSELESKMAEAAELRDKLSYENNMLIAENARLRQENERFFVQGVPLLMRGNETDLYNNEQYEIIIDILKEYLAKSTVPDSRRADIILSVLEANHADGTPEKYRTIIRNTLDGYKNFSTAKITKALRDVGIEIIEHTGHYKIALKGDHRYICEAAATCSDSRGGLNLVAEVNNTMF</sequence>
<keyword evidence="3" id="KW-1185">Reference proteome</keyword>
<accession>B0MS55</accession>